<dbReference type="NCBIfam" id="TIGR02985">
    <property type="entry name" value="Sig70_bacteroi1"/>
    <property type="match status" value="1"/>
</dbReference>
<dbReference type="OrthoDB" id="1493347at2"/>
<dbReference type="AlphaFoldDB" id="A0A399CZ44"/>
<dbReference type="Pfam" id="PF08281">
    <property type="entry name" value="Sigma70_r4_2"/>
    <property type="match status" value="1"/>
</dbReference>
<feature type="domain" description="HTH luxR-type" evidence="5">
    <location>
        <begin position="118"/>
        <end position="175"/>
    </location>
</feature>
<dbReference type="InterPro" id="IPR014284">
    <property type="entry name" value="RNA_pol_sigma-70_dom"/>
</dbReference>
<evidence type="ECO:0000256" key="3">
    <source>
        <dbReference type="ARBA" id="ARBA00023082"/>
    </source>
</evidence>
<organism evidence="6 7">
    <name type="scientific">Mariniphaga sediminis</name>
    <dbReference type="NCBI Taxonomy" id="1628158"/>
    <lineage>
        <taxon>Bacteria</taxon>
        <taxon>Pseudomonadati</taxon>
        <taxon>Bacteroidota</taxon>
        <taxon>Bacteroidia</taxon>
        <taxon>Marinilabiliales</taxon>
        <taxon>Prolixibacteraceae</taxon>
        <taxon>Mariniphaga</taxon>
    </lineage>
</organism>
<evidence type="ECO:0000256" key="2">
    <source>
        <dbReference type="ARBA" id="ARBA00023015"/>
    </source>
</evidence>
<dbReference type="GO" id="GO:0016987">
    <property type="term" value="F:sigma factor activity"/>
    <property type="evidence" value="ECO:0007669"/>
    <property type="project" value="UniProtKB-KW"/>
</dbReference>
<dbReference type="Proteomes" id="UP000266441">
    <property type="component" value="Unassembled WGS sequence"/>
</dbReference>
<dbReference type="PANTHER" id="PTHR43133">
    <property type="entry name" value="RNA POLYMERASE ECF-TYPE SIGMA FACTO"/>
    <property type="match status" value="1"/>
</dbReference>
<dbReference type="InterPro" id="IPR014327">
    <property type="entry name" value="RNA_pol_sigma70_bacteroid"/>
</dbReference>
<dbReference type="GO" id="GO:0003677">
    <property type="term" value="F:DNA binding"/>
    <property type="evidence" value="ECO:0007669"/>
    <property type="project" value="InterPro"/>
</dbReference>
<dbReference type="PANTHER" id="PTHR43133:SF46">
    <property type="entry name" value="RNA POLYMERASE SIGMA-70 FACTOR ECF SUBFAMILY"/>
    <property type="match status" value="1"/>
</dbReference>
<keyword evidence="7" id="KW-1185">Reference proteome</keyword>
<keyword evidence="3" id="KW-0731">Sigma factor</keyword>
<evidence type="ECO:0000313" key="7">
    <source>
        <dbReference type="Proteomes" id="UP000266441"/>
    </source>
</evidence>
<dbReference type="InterPro" id="IPR036388">
    <property type="entry name" value="WH-like_DNA-bd_sf"/>
</dbReference>
<dbReference type="Pfam" id="PF04542">
    <property type="entry name" value="Sigma70_r2"/>
    <property type="match status" value="1"/>
</dbReference>
<proteinExistence type="inferred from homology"/>
<evidence type="ECO:0000259" key="5">
    <source>
        <dbReference type="SMART" id="SM00421"/>
    </source>
</evidence>
<sequence length="185" mass="21872">MEPNYIQIQKGDTAAFRYFFEGFYPALCFFANKILKDEEAANDIVQEAFILLWEKKKDIRSLRSAKSYLFKFVKNRSLNYLRDNHSKNIDKPEHAEPSFSYRDFVIENETYRLIYDAIKTLSPQEKRVIEFTLDGMKNPEIAKQLDVSVNTIKTLKSRAFKTLRAKLKGVSFHFFMLFYAELFES</sequence>
<protein>
    <submittedName>
        <fullName evidence="6">RNA polymerase sigma-70 factor</fullName>
    </submittedName>
</protein>
<accession>A0A399CZ44</accession>
<dbReference type="RefSeq" id="WP_119350644.1">
    <property type="nucleotide sequence ID" value="NZ_QWET01000010.1"/>
</dbReference>
<dbReference type="SMART" id="SM00421">
    <property type="entry name" value="HTH_LUXR"/>
    <property type="match status" value="1"/>
</dbReference>
<comment type="similarity">
    <text evidence="1">Belongs to the sigma-70 factor family. ECF subfamily.</text>
</comment>
<dbReference type="InterPro" id="IPR007627">
    <property type="entry name" value="RNA_pol_sigma70_r2"/>
</dbReference>
<dbReference type="PRINTS" id="PR00038">
    <property type="entry name" value="HTHLUXR"/>
</dbReference>
<dbReference type="InterPro" id="IPR000792">
    <property type="entry name" value="Tscrpt_reg_LuxR_C"/>
</dbReference>
<dbReference type="Gene3D" id="1.10.10.10">
    <property type="entry name" value="Winged helix-like DNA-binding domain superfamily/Winged helix DNA-binding domain"/>
    <property type="match status" value="1"/>
</dbReference>
<dbReference type="InterPro" id="IPR013249">
    <property type="entry name" value="RNA_pol_sigma70_r4_t2"/>
</dbReference>
<dbReference type="SUPFAM" id="SSF88946">
    <property type="entry name" value="Sigma2 domain of RNA polymerase sigma factors"/>
    <property type="match status" value="1"/>
</dbReference>
<evidence type="ECO:0000256" key="4">
    <source>
        <dbReference type="ARBA" id="ARBA00023163"/>
    </source>
</evidence>
<evidence type="ECO:0000313" key="6">
    <source>
        <dbReference type="EMBL" id="RIH64486.1"/>
    </source>
</evidence>
<gene>
    <name evidence="6" type="ORF">D1164_14090</name>
</gene>
<reference evidence="6 7" key="1">
    <citation type="journal article" date="2015" name="Int. J. Syst. Evol. Microbiol.">
        <title>Mariniphaga sediminis sp. nov., isolated from coastal sediment.</title>
        <authorList>
            <person name="Wang F.Q."/>
            <person name="Shen Q.Y."/>
            <person name="Chen G.J."/>
            <person name="Du Z.J."/>
        </authorList>
    </citation>
    <scope>NUCLEOTIDE SEQUENCE [LARGE SCALE GENOMIC DNA]</scope>
    <source>
        <strain evidence="6 7">SY21</strain>
    </source>
</reference>
<evidence type="ECO:0000256" key="1">
    <source>
        <dbReference type="ARBA" id="ARBA00010641"/>
    </source>
</evidence>
<dbReference type="InterPro" id="IPR013325">
    <property type="entry name" value="RNA_pol_sigma_r2"/>
</dbReference>
<dbReference type="EMBL" id="QWET01000010">
    <property type="protein sequence ID" value="RIH64486.1"/>
    <property type="molecule type" value="Genomic_DNA"/>
</dbReference>
<dbReference type="InterPro" id="IPR039425">
    <property type="entry name" value="RNA_pol_sigma-70-like"/>
</dbReference>
<dbReference type="SUPFAM" id="SSF88659">
    <property type="entry name" value="Sigma3 and sigma4 domains of RNA polymerase sigma factors"/>
    <property type="match status" value="1"/>
</dbReference>
<dbReference type="GO" id="GO:0006352">
    <property type="term" value="P:DNA-templated transcription initiation"/>
    <property type="evidence" value="ECO:0007669"/>
    <property type="project" value="InterPro"/>
</dbReference>
<dbReference type="Gene3D" id="1.10.1740.10">
    <property type="match status" value="1"/>
</dbReference>
<dbReference type="NCBIfam" id="TIGR02937">
    <property type="entry name" value="sigma70-ECF"/>
    <property type="match status" value="1"/>
</dbReference>
<comment type="caution">
    <text evidence="6">The sequence shown here is derived from an EMBL/GenBank/DDBJ whole genome shotgun (WGS) entry which is preliminary data.</text>
</comment>
<name>A0A399CZ44_9BACT</name>
<dbReference type="InterPro" id="IPR013324">
    <property type="entry name" value="RNA_pol_sigma_r3/r4-like"/>
</dbReference>
<dbReference type="CDD" id="cd06171">
    <property type="entry name" value="Sigma70_r4"/>
    <property type="match status" value="1"/>
</dbReference>
<keyword evidence="2" id="KW-0805">Transcription regulation</keyword>
<keyword evidence="4" id="KW-0804">Transcription</keyword>